<evidence type="ECO:0000256" key="3">
    <source>
        <dbReference type="ARBA" id="ARBA00006550"/>
    </source>
</evidence>
<dbReference type="InterPro" id="IPR003251">
    <property type="entry name" value="Rr_diiron-bd_dom"/>
</dbReference>
<dbReference type="PANTHER" id="PTHR31053:SF2">
    <property type="entry name" value="MAGNESIUM-PROTOPORPHYRIN IX MONOMETHYL ESTER [OXIDATIVE] CYCLASE, CHLOROPLASTIC"/>
    <property type="match status" value="1"/>
</dbReference>
<dbReference type="AlphaFoldDB" id="A0A388MD95"/>
<dbReference type="UniPathway" id="UPA00668"/>
<organism evidence="13 14">
    <name type="scientific">Chara braunii</name>
    <name type="common">Braun's stonewort</name>
    <dbReference type="NCBI Taxonomy" id="69332"/>
    <lineage>
        <taxon>Eukaryota</taxon>
        <taxon>Viridiplantae</taxon>
        <taxon>Streptophyta</taxon>
        <taxon>Charophyceae</taxon>
        <taxon>Charales</taxon>
        <taxon>Characeae</taxon>
        <taxon>Chara</taxon>
    </lineage>
</organism>
<comment type="similarity">
    <text evidence="3">Belongs to the AcsF family.</text>
</comment>
<dbReference type="Pfam" id="PF02915">
    <property type="entry name" value="Rubrerythrin"/>
    <property type="match status" value="1"/>
</dbReference>
<dbReference type="GO" id="GO:0015979">
    <property type="term" value="P:photosynthesis"/>
    <property type="evidence" value="ECO:0007669"/>
    <property type="project" value="UniProtKB-KW"/>
</dbReference>
<proteinExistence type="inferred from homology"/>
<dbReference type="GO" id="GO:0015995">
    <property type="term" value="P:chlorophyll biosynthetic process"/>
    <property type="evidence" value="ECO:0007669"/>
    <property type="project" value="UniProtKB-UniPathway"/>
</dbReference>
<reference evidence="13 14" key="1">
    <citation type="journal article" date="2018" name="Cell">
        <title>The Chara Genome: Secondary Complexity and Implications for Plant Terrestrialization.</title>
        <authorList>
            <person name="Nishiyama T."/>
            <person name="Sakayama H."/>
            <person name="Vries J.D."/>
            <person name="Buschmann H."/>
            <person name="Saint-Marcoux D."/>
            <person name="Ullrich K.K."/>
            <person name="Haas F.B."/>
            <person name="Vanderstraeten L."/>
            <person name="Becker D."/>
            <person name="Lang D."/>
            <person name="Vosolsobe S."/>
            <person name="Rombauts S."/>
            <person name="Wilhelmsson P.K.I."/>
            <person name="Janitza P."/>
            <person name="Kern R."/>
            <person name="Heyl A."/>
            <person name="Rumpler F."/>
            <person name="Villalobos L.I.A.C."/>
            <person name="Clay J.M."/>
            <person name="Skokan R."/>
            <person name="Toyoda A."/>
            <person name="Suzuki Y."/>
            <person name="Kagoshima H."/>
            <person name="Schijlen E."/>
            <person name="Tajeshwar N."/>
            <person name="Catarino B."/>
            <person name="Hetherington A.J."/>
            <person name="Saltykova A."/>
            <person name="Bonnot C."/>
            <person name="Breuninger H."/>
            <person name="Symeonidi A."/>
            <person name="Radhakrishnan G.V."/>
            <person name="Van Nieuwerburgh F."/>
            <person name="Deforce D."/>
            <person name="Chang C."/>
            <person name="Karol K.G."/>
            <person name="Hedrich R."/>
            <person name="Ulvskov P."/>
            <person name="Glockner G."/>
            <person name="Delwiche C.F."/>
            <person name="Petrasek J."/>
            <person name="Van de Peer Y."/>
            <person name="Friml J."/>
            <person name="Beilby M."/>
            <person name="Dolan L."/>
            <person name="Kohara Y."/>
            <person name="Sugano S."/>
            <person name="Fujiyama A."/>
            <person name="Delaux P.-M."/>
            <person name="Quint M."/>
            <person name="TheiBen G."/>
            <person name="Hagemann M."/>
            <person name="Harholt J."/>
            <person name="Dunand C."/>
            <person name="Zachgo S."/>
            <person name="Langdale J."/>
            <person name="Maumus F."/>
            <person name="Straeten D.V.D."/>
            <person name="Gould S.B."/>
            <person name="Rensing S.A."/>
        </authorList>
    </citation>
    <scope>NUCLEOTIDE SEQUENCE [LARGE SCALE GENOMIC DNA]</scope>
    <source>
        <strain evidence="13 14">S276</strain>
    </source>
</reference>
<evidence type="ECO:0000313" key="13">
    <source>
        <dbReference type="EMBL" id="GBG92439.1"/>
    </source>
</evidence>
<evidence type="ECO:0000256" key="10">
    <source>
        <dbReference type="ARBA" id="ARBA00023171"/>
    </source>
</evidence>
<keyword evidence="5" id="KW-0602">Photosynthesis</keyword>
<dbReference type="InterPro" id="IPR008434">
    <property type="entry name" value="AcsF"/>
</dbReference>
<evidence type="ECO:0000256" key="8">
    <source>
        <dbReference type="ARBA" id="ARBA00023002"/>
    </source>
</evidence>
<feature type="domain" description="Rubrerythrin diiron-binding" evidence="12">
    <location>
        <begin position="173"/>
        <end position="221"/>
    </location>
</feature>
<comment type="pathway">
    <text evidence="2">Porphyrin-containing compound metabolism; chlorophyll biosynthesis.</text>
</comment>
<dbReference type="GO" id="GO:0046872">
    <property type="term" value="F:metal ion binding"/>
    <property type="evidence" value="ECO:0007669"/>
    <property type="project" value="UniProtKB-KW"/>
</dbReference>
<dbReference type="Gramene" id="GBG92439">
    <property type="protein sequence ID" value="GBG92439"/>
    <property type="gene ID" value="CBR_g55376"/>
</dbReference>
<keyword evidence="9" id="KW-0408">Iron</keyword>
<dbReference type="GO" id="GO:0009535">
    <property type="term" value="C:chloroplast thylakoid membrane"/>
    <property type="evidence" value="ECO:0007669"/>
    <property type="project" value="TreeGrafter"/>
</dbReference>
<accession>A0A388MD95</accession>
<dbReference type="Proteomes" id="UP000265515">
    <property type="component" value="Unassembled WGS sequence"/>
</dbReference>
<dbReference type="PANTHER" id="PTHR31053">
    <property type="entry name" value="MAGNESIUM-PROTOPORPHYRIN IX MONOMETHYL ESTER [OXIDATIVE] CYCLASE, CHLOROPLASTIC"/>
    <property type="match status" value="1"/>
</dbReference>
<dbReference type="OrthoDB" id="524174at2759"/>
<evidence type="ECO:0000256" key="1">
    <source>
        <dbReference type="ARBA" id="ARBA00001962"/>
    </source>
</evidence>
<gene>
    <name evidence="13" type="ORF">CBR_g55376</name>
</gene>
<dbReference type="EMBL" id="BFEA01001057">
    <property type="protein sequence ID" value="GBG92439.1"/>
    <property type="molecule type" value="Genomic_DNA"/>
</dbReference>
<comment type="catalytic activity">
    <reaction evidence="11">
        <text>Mg-protoporphyrin IX 13-monomethyl ester + 3 NADPH + 3 O2 + 2 H(+) = 3,8-divinyl protochlorophyllide a + 3 NADP(+) + 5 H2O</text>
        <dbReference type="Rhea" id="RHEA:33235"/>
        <dbReference type="ChEBI" id="CHEBI:15377"/>
        <dbReference type="ChEBI" id="CHEBI:15378"/>
        <dbReference type="ChEBI" id="CHEBI:15379"/>
        <dbReference type="ChEBI" id="CHEBI:57783"/>
        <dbReference type="ChEBI" id="CHEBI:58349"/>
        <dbReference type="ChEBI" id="CHEBI:58632"/>
        <dbReference type="ChEBI" id="CHEBI:60491"/>
        <dbReference type="EC" id="1.14.13.81"/>
    </reaction>
</comment>
<keyword evidence="7" id="KW-0521">NADP</keyword>
<evidence type="ECO:0000256" key="9">
    <source>
        <dbReference type="ARBA" id="ARBA00023004"/>
    </source>
</evidence>
<sequence>MAAVTSSAVAAAAMAAVASTSSAASATMQTKASSLSKCSSSLVPLSSSSSSSSFTPGLGSLSAHVMTRGSRRLALVSPRAATKVDVADGEKMRAGAKPPSKESLLTPRFYTTDFDEMEALLDPVNNPYYRDEEFVALLNEFKTDYNQTHFVRNKEFKEAAESLQGATREIFVEFLERSCTAEFSGFLLYKELGRRLKKKNPIVAEIFTLMSRDEARHAGIFPAVPDVESPEFKVRMDRLVVLNKQLLSIGGSDGPAVLKNFQKLPIIASMLWEMLVIFNMKPVDCGSMDFYELEPQVVY</sequence>
<dbReference type="EC" id="1.14.13.81" evidence="4"/>
<dbReference type="SUPFAM" id="SSF47240">
    <property type="entry name" value="Ferritin-like"/>
    <property type="match status" value="1"/>
</dbReference>
<evidence type="ECO:0000256" key="5">
    <source>
        <dbReference type="ARBA" id="ARBA00022531"/>
    </source>
</evidence>
<evidence type="ECO:0000256" key="7">
    <source>
        <dbReference type="ARBA" id="ARBA00022857"/>
    </source>
</evidence>
<keyword evidence="14" id="KW-1185">Reference proteome</keyword>
<keyword evidence="10" id="KW-0149">Chlorophyll biosynthesis</keyword>
<comment type="cofactor">
    <cofactor evidence="1">
        <name>Fe cation</name>
        <dbReference type="ChEBI" id="CHEBI:24875"/>
    </cofactor>
</comment>
<protein>
    <recommendedName>
        <fullName evidence="4">magnesium-protoporphyrin IX monomethyl ester (oxidative) cyclase</fullName>
        <ecNumber evidence="4">1.14.13.81</ecNumber>
    </recommendedName>
</protein>
<keyword evidence="6" id="KW-0479">Metal-binding</keyword>
<evidence type="ECO:0000313" key="14">
    <source>
        <dbReference type="Proteomes" id="UP000265515"/>
    </source>
</evidence>
<name>A0A388MD95_CHABU</name>
<evidence type="ECO:0000256" key="6">
    <source>
        <dbReference type="ARBA" id="ARBA00022723"/>
    </source>
</evidence>
<evidence type="ECO:0000256" key="4">
    <source>
        <dbReference type="ARBA" id="ARBA00012092"/>
    </source>
</evidence>
<evidence type="ECO:0000256" key="2">
    <source>
        <dbReference type="ARBA" id="ARBA00005173"/>
    </source>
</evidence>
<keyword evidence="8" id="KW-0560">Oxidoreductase</keyword>
<dbReference type="STRING" id="69332.A0A388MD95"/>
<dbReference type="InterPro" id="IPR009078">
    <property type="entry name" value="Ferritin-like_SF"/>
</dbReference>
<comment type="caution">
    <text evidence="13">The sequence shown here is derived from an EMBL/GenBank/DDBJ whole genome shotgun (WGS) entry which is preliminary data.</text>
</comment>
<dbReference type="GO" id="GO:0048529">
    <property type="term" value="F:magnesium-protoporphyrin IX monomethyl ester (oxidative) cyclase activity"/>
    <property type="evidence" value="ECO:0007669"/>
    <property type="project" value="UniProtKB-EC"/>
</dbReference>
<evidence type="ECO:0000259" key="12">
    <source>
        <dbReference type="Pfam" id="PF02915"/>
    </source>
</evidence>
<evidence type="ECO:0000256" key="11">
    <source>
        <dbReference type="ARBA" id="ARBA00049231"/>
    </source>
</evidence>